<evidence type="ECO:0000313" key="2">
    <source>
        <dbReference type="Proteomes" id="UP000078046"/>
    </source>
</evidence>
<dbReference type="AlphaFoldDB" id="A0A177AS18"/>
<gene>
    <name evidence="1" type="ORF">A3Q56_08119</name>
</gene>
<comment type="caution">
    <text evidence="1">The sequence shown here is derived from an EMBL/GenBank/DDBJ whole genome shotgun (WGS) entry which is preliminary data.</text>
</comment>
<name>A0A177AS18_9BILA</name>
<evidence type="ECO:0000313" key="1">
    <source>
        <dbReference type="EMBL" id="OAF64173.1"/>
    </source>
</evidence>
<reference evidence="1 2" key="1">
    <citation type="submission" date="2016-04" db="EMBL/GenBank/DDBJ databases">
        <title>The genome of Intoshia linei affirms orthonectids as highly simplified spiralians.</title>
        <authorList>
            <person name="Mikhailov K.V."/>
            <person name="Slusarev G.S."/>
            <person name="Nikitin M.A."/>
            <person name="Logacheva M.D."/>
            <person name="Penin A."/>
            <person name="Aleoshin V."/>
            <person name="Panchin Y.V."/>
        </authorList>
    </citation>
    <scope>NUCLEOTIDE SEQUENCE [LARGE SCALE GENOMIC DNA]</scope>
    <source>
        <strain evidence="1">Intl2013</strain>
        <tissue evidence="1">Whole animal</tissue>
    </source>
</reference>
<sequence>MHDSDIKQYEIDTLKLTEIKQVTKMIINNKEKIHEYTIIKESIKAIANNVQENISKIDDTLKTVEKNYNYNYNHLK</sequence>
<dbReference type="Proteomes" id="UP000078046">
    <property type="component" value="Unassembled WGS sequence"/>
</dbReference>
<proteinExistence type="predicted"/>
<accession>A0A177AS18</accession>
<organism evidence="1 2">
    <name type="scientific">Intoshia linei</name>
    <dbReference type="NCBI Taxonomy" id="1819745"/>
    <lineage>
        <taxon>Eukaryota</taxon>
        <taxon>Metazoa</taxon>
        <taxon>Spiralia</taxon>
        <taxon>Lophotrochozoa</taxon>
        <taxon>Mesozoa</taxon>
        <taxon>Orthonectida</taxon>
        <taxon>Rhopaluridae</taxon>
        <taxon>Intoshia</taxon>
    </lineage>
</organism>
<keyword evidence="2" id="KW-1185">Reference proteome</keyword>
<protein>
    <submittedName>
        <fullName evidence="1">Uncharacterized protein</fullName>
    </submittedName>
</protein>
<dbReference type="EMBL" id="LWCA01002056">
    <property type="protein sequence ID" value="OAF64173.1"/>
    <property type="molecule type" value="Genomic_DNA"/>
</dbReference>